<dbReference type="RefSeq" id="WP_230512959.1">
    <property type="nucleotide sequence ID" value="NZ_JAJITD010000019.1"/>
</dbReference>
<dbReference type="Proteomes" id="UP001431019">
    <property type="component" value="Unassembled WGS sequence"/>
</dbReference>
<reference evidence="1 2" key="1">
    <citation type="submission" date="2021-11" db="EMBL/GenBank/DDBJ databases">
        <authorList>
            <person name="Oh E.-T."/>
            <person name="Kim S.-B."/>
        </authorList>
    </citation>
    <scope>NUCLEOTIDE SEQUENCE [LARGE SCALE GENOMIC DNA]</scope>
    <source>
        <strain evidence="1 2">MMS20-SJTR3</strain>
    </source>
</reference>
<comment type="caution">
    <text evidence="1">The sequence shown here is derived from an EMBL/GenBank/DDBJ whole genome shotgun (WGS) entry which is preliminary data.</text>
</comment>
<accession>A0ABS8K3E5</accession>
<protein>
    <recommendedName>
        <fullName evidence="3">MafI family immunity protein</fullName>
    </recommendedName>
</protein>
<evidence type="ECO:0008006" key="3">
    <source>
        <dbReference type="Google" id="ProtNLM"/>
    </source>
</evidence>
<proteinExistence type="predicted"/>
<gene>
    <name evidence="1" type="ORF">LJ656_29195</name>
</gene>
<organism evidence="1 2">
    <name type="scientific">Paraburkholderia sejongensis</name>
    <dbReference type="NCBI Taxonomy" id="2886946"/>
    <lineage>
        <taxon>Bacteria</taxon>
        <taxon>Pseudomonadati</taxon>
        <taxon>Pseudomonadota</taxon>
        <taxon>Betaproteobacteria</taxon>
        <taxon>Burkholderiales</taxon>
        <taxon>Burkholderiaceae</taxon>
        <taxon>Paraburkholderia</taxon>
    </lineage>
</organism>
<dbReference type="EMBL" id="JAJITD010000019">
    <property type="protein sequence ID" value="MCC8396672.1"/>
    <property type="molecule type" value="Genomic_DNA"/>
</dbReference>
<name>A0ABS8K3E5_9BURK</name>
<evidence type="ECO:0000313" key="2">
    <source>
        <dbReference type="Proteomes" id="UP001431019"/>
    </source>
</evidence>
<sequence>MTKQQEHYDEIERLMRESLARVESDLSKQDYKDIAEYIDFGEYGVAYELLICILDRQQIGHPESLKIAGKLMGMSS</sequence>
<evidence type="ECO:0000313" key="1">
    <source>
        <dbReference type="EMBL" id="MCC8396672.1"/>
    </source>
</evidence>
<keyword evidence="2" id="KW-1185">Reference proteome</keyword>